<dbReference type="RefSeq" id="WP_344204294.1">
    <property type="nucleotide sequence ID" value="NZ_BAAAME010000011.1"/>
</dbReference>
<sequence length="138" mass="14964">MTEDVVELYVTLGHPGDDTFNLRMSPGIVDEVLASLDEQGIAHGGIIEMSAGPELYIEAVRVLGGAGGLAALASVIKTVVKRNEGKHFLIERDGEKIEADGYSEDAVERILKNRAEEQAARDQEWKRVLGDQDQSGDT</sequence>
<dbReference type="Proteomes" id="UP001501057">
    <property type="component" value="Unassembled WGS sequence"/>
</dbReference>
<evidence type="ECO:0000313" key="2">
    <source>
        <dbReference type="Proteomes" id="UP001501057"/>
    </source>
</evidence>
<protein>
    <submittedName>
        <fullName evidence="1">Uncharacterized protein</fullName>
    </submittedName>
</protein>
<dbReference type="EMBL" id="BAAAME010000011">
    <property type="protein sequence ID" value="GAA1753733.1"/>
    <property type="molecule type" value="Genomic_DNA"/>
</dbReference>
<name>A0ABN2KDY6_9ACTN</name>
<comment type="caution">
    <text evidence="1">The sequence shown here is derived from an EMBL/GenBank/DDBJ whole genome shotgun (WGS) entry which is preliminary data.</text>
</comment>
<accession>A0ABN2KDY6</accession>
<organism evidence="1 2">
    <name type="scientific">Aeromicrobium alkaliterrae</name>
    <dbReference type="NCBI Taxonomy" id="302168"/>
    <lineage>
        <taxon>Bacteria</taxon>
        <taxon>Bacillati</taxon>
        <taxon>Actinomycetota</taxon>
        <taxon>Actinomycetes</taxon>
        <taxon>Propionibacteriales</taxon>
        <taxon>Nocardioidaceae</taxon>
        <taxon>Aeromicrobium</taxon>
    </lineage>
</organism>
<gene>
    <name evidence="1" type="ORF">GCM10009710_36620</name>
</gene>
<evidence type="ECO:0000313" key="1">
    <source>
        <dbReference type="EMBL" id="GAA1753733.1"/>
    </source>
</evidence>
<keyword evidence="2" id="KW-1185">Reference proteome</keyword>
<reference evidence="1 2" key="1">
    <citation type="journal article" date="2019" name="Int. J. Syst. Evol. Microbiol.">
        <title>The Global Catalogue of Microorganisms (GCM) 10K type strain sequencing project: providing services to taxonomists for standard genome sequencing and annotation.</title>
        <authorList>
            <consortium name="The Broad Institute Genomics Platform"/>
            <consortium name="The Broad Institute Genome Sequencing Center for Infectious Disease"/>
            <person name="Wu L."/>
            <person name="Ma J."/>
        </authorList>
    </citation>
    <scope>NUCLEOTIDE SEQUENCE [LARGE SCALE GENOMIC DNA]</scope>
    <source>
        <strain evidence="1 2">JCM 13518</strain>
    </source>
</reference>
<proteinExistence type="predicted"/>